<keyword evidence="3" id="KW-1133">Transmembrane helix</keyword>
<dbReference type="Gene3D" id="3.90.180.10">
    <property type="entry name" value="Medium-chain alcohol dehydrogenases, catalytic domain"/>
    <property type="match status" value="2"/>
</dbReference>
<comment type="caution">
    <text evidence="5">The sequence shown here is derived from an EMBL/GenBank/DDBJ whole genome shotgun (WGS) entry which is preliminary data.</text>
</comment>
<feature type="domain" description="Enoyl reductase (ER)" evidence="4">
    <location>
        <begin position="96"/>
        <end position="509"/>
    </location>
</feature>
<feature type="transmembrane region" description="Helical" evidence="3">
    <location>
        <begin position="348"/>
        <end position="367"/>
    </location>
</feature>
<evidence type="ECO:0000259" key="4">
    <source>
        <dbReference type="SMART" id="SM00829"/>
    </source>
</evidence>
<name>X6LIN4_RETFI</name>
<keyword evidence="6" id="KW-1185">Reference proteome</keyword>
<protein>
    <recommendedName>
        <fullName evidence="4">Enoyl reductase (ER) domain-containing protein</fullName>
    </recommendedName>
</protein>
<dbReference type="InterPro" id="IPR013149">
    <property type="entry name" value="ADH-like_C"/>
</dbReference>
<dbReference type="PANTHER" id="PTHR48106">
    <property type="entry name" value="QUINONE OXIDOREDUCTASE PIG3-RELATED"/>
    <property type="match status" value="1"/>
</dbReference>
<reference evidence="5 6" key="1">
    <citation type="journal article" date="2013" name="Curr. Biol.">
        <title>The Genome of the Foraminiferan Reticulomyxa filosa.</title>
        <authorList>
            <person name="Glockner G."/>
            <person name="Hulsmann N."/>
            <person name="Schleicher M."/>
            <person name="Noegel A.A."/>
            <person name="Eichinger L."/>
            <person name="Gallinger C."/>
            <person name="Pawlowski J."/>
            <person name="Sierra R."/>
            <person name="Euteneuer U."/>
            <person name="Pillet L."/>
            <person name="Moustafa A."/>
            <person name="Platzer M."/>
            <person name="Groth M."/>
            <person name="Szafranski K."/>
            <person name="Schliwa M."/>
        </authorList>
    </citation>
    <scope>NUCLEOTIDE SEQUENCE [LARGE SCALE GENOMIC DNA]</scope>
</reference>
<evidence type="ECO:0000256" key="2">
    <source>
        <dbReference type="ARBA" id="ARBA00023002"/>
    </source>
</evidence>
<gene>
    <name evidence="5" type="ORF">RFI_35980</name>
</gene>
<keyword evidence="1" id="KW-0521">NADP</keyword>
<dbReference type="Pfam" id="PF08240">
    <property type="entry name" value="ADH_N"/>
    <property type="match status" value="1"/>
</dbReference>
<keyword evidence="2" id="KW-0560">Oxidoreductase</keyword>
<dbReference type="Proteomes" id="UP000023152">
    <property type="component" value="Unassembled WGS sequence"/>
</dbReference>
<dbReference type="InterPro" id="IPR036291">
    <property type="entry name" value="NAD(P)-bd_dom_sf"/>
</dbReference>
<dbReference type="GO" id="GO:0016651">
    <property type="term" value="F:oxidoreductase activity, acting on NAD(P)H"/>
    <property type="evidence" value="ECO:0007669"/>
    <property type="project" value="TreeGrafter"/>
</dbReference>
<feature type="transmembrane region" description="Helical" evidence="3">
    <location>
        <begin position="261"/>
        <end position="281"/>
    </location>
</feature>
<dbReference type="InterPro" id="IPR013154">
    <property type="entry name" value="ADH-like_N"/>
</dbReference>
<evidence type="ECO:0000256" key="3">
    <source>
        <dbReference type="SAM" id="Phobius"/>
    </source>
</evidence>
<dbReference type="CDD" id="cd05276">
    <property type="entry name" value="p53_inducible_oxidoreductase"/>
    <property type="match status" value="1"/>
</dbReference>
<dbReference type="SUPFAM" id="SSF51735">
    <property type="entry name" value="NAD(P)-binding Rossmann-fold domains"/>
    <property type="match status" value="1"/>
</dbReference>
<dbReference type="PANTHER" id="PTHR48106:SF18">
    <property type="entry name" value="QUINONE OXIDOREDUCTASE PIG3"/>
    <property type="match status" value="1"/>
</dbReference>
<sequence>MDKIAFLILSFSHKVLIEGKKRKKLKDIFASMGVGIFVEVIFILIIMSKSEVTSTGEFVHITHLTSNSEKLIGSCLKDVERDVNIPKLMQAVIVDTQTKKLVLSDNIPTPELRSQEVLKQNQKLNFTKKKKGVNRADLMQAAGKYPPPPGASEIIGLEISGVIVRVHKDCTHKEALKVGTKVMALLSGGGYAQYVSVHESCVVPLPHIKDTGYIHTNIFIFFLLNNILYIYTYTCMCTYISRKKKKNVYVYIKKKSEYDEWTVGAAIPEAFITAYQILFWYGKANGVNEGEEVGEEKTAVVDQNQAKSNKVVLIHAAASGVGTTLVQYCREFGLDAFVTVGSDDKKQFCIQLGAKGGVVFVCLFFFLRERRGGGINKDFNKALLEMYPKGANIVLDCVGQSYFKKNIDAIAEDGRWVVYGFLSGSVLENSTAFDMAFLLRKRITFIGTTLRVRSHQYKQLLIRNFQRDIIPLLESGKIKPIISKVFSIKHAQQAHDFVNASENVGKVLLLWQNKISHL</sequence>
<dbReference type="InterPro" id="IPR014189">
    <property type="entry name" value="Quinone_OxRdtase_PIG3"/>
</dbReference>
<dbReference type="InterPro" id="IPR020843">
    <property type="entry name" value="ER"/>
</dbReference>
<dbReference type="Pfam" id="PF00107">
    <property type="entry name" value="ADH_zinc_N"/>
    <property type="match status" value="1"/>
</dbReference>
<keyword evidence="3" id="KW-0472">Membrane</keyword>
<dbReference type="AlphaFoldDB" id="X6LIN4"/>
<accession>X6LIN4</accession>
<dbReference type="EMBL" id="ASPP01038253">
    <property type="protein sequence ID" value="ETO01459.1"/>
    <property type="molecule type" value="Genomic_DNA"/>
</dbReference>
<evidence type="ECO:0000313" key="6">
    <source>
        <dbReference type="Proteomes" id="UP000023152"/>
    </source>
</evidence>
<organism evidence="5 6">
    <name type="scientific">Reticulomyxa filosa</name>
    <dbReference type="NCBI Taxonomy" id="46433"/>
    <lineage>
        <taxon>Eukaryota</taxon>
        <taxon>Sar</taxon>
        <taxon>Rhizaria</taxon>
        <taxon>Retaria</taxon>
        <taxon>Foraminifera</taxon>
        <taxon>Monothalamids</taxon>
        <taxon>Reticulomyxidae</taxon>
        <taxon>Reticulomyxa</taxon>
    </lineage>
</organism>
<feature type="transmembrane region" description="Helical" evidence="3">
    <location>
        <begin position="218"/>
        <end position="240"/>
    </location>
</feature>
<dbReference type="OrthoDB" id="3509362at2759"/>
<dbReference type="InterPro" id="IPR011032">
    <property type="entry name" value="GroES-like_sf"/>
</dbReference>
<evidence type="ECO:0000256" key="1">
    <source>
        <dbReference type="ARBA" id="ARBA00022857"/>
    </source>
</evidence>
<dbReference type="Gene3D" id="3.40.50.720">
    <property type="entry name" value="NAD(P)-binding Rossmann-like Domain"/>
    <property type="match status" value="1"/>
</dbReference>
<dbReference type="SMART" id="SM00829">
    <property type="entry name" value="PKS_ER"/>
    <property type="match status" value="1"/>
</dbReference>
<dbReference type="GO" id="GO:0070402">
    <property type="term" value="F:NADPH binding"/>
    <property type="evidence" value="ECO:0007669"/>
    <property type="project" value="TreeGrafter"/>
</dbReference>
<feature type="transmembrane region" description="Helical" evidence="3">
    <location>
        <begin position="28"/>
        <end position="47"/>
    </location>
</feature>
<keyword evidence="3" id="KW-0812">Transmembrane</keyword>
<proteinExistence type="predicted"/>
<dbReference type="SUPFAM" id="SSF50129">
    <property type="entry name" value="GroES-like"/>
    <property type="match status" value="1"/>
</dbReference>
<evidence type="ECO:0000313" key="5">
    <source>
        <dbReference type="EMBL" id="ETO01459.1"/>
    </source>
</evidence>